<dbReference type="Pfam" id="PF17807">
    <property type="entry name" value="zf-UBP_var"/>
    <property type="match status" value="1"/>
</dbReference>
<feature type="domain" description="UBP-type" evidence="20">
    <location>
        <begin position="140"/>
        <end position="250"/>
    </location>
</feature>
<dbReference type="FunFam" id="3.30.40.10:FF:000026">
    <property type="entry name" value="Ubiquitin carboxyl-terminal hydrolase"/>
    <property type="match status" value="1"/>
</dbReference>
<comment type="similarity">
    <text evidence="2">Belongs to the peptidase C19 family.</text>
</comment>
<dbReference type="InterPro" id="IPR013083">
    <property type="entry name" value="Znf_RING/FYVE/PHD"/>
</dbReference>
<evidence type="ECO:0000313" key="22">
    <source>
        <dbReference type="Proteomes" id="UP001054252"/>
    </source>
</evidence>
<dbReference type="SMART" id="SM00165">
    <property type="entry name" value="UBA"/>
    <property type="match status" value="2"/>
</dbReference>
<dbReference type="SUPFAM" id="SSF57850">
    <property type="entry name" value="RING/U-box"/>
    <property type="match status" value="1"/>
</dbReference>
<feature type="domain" description="UBA" evidence="18">
    <location>
        <begin position="518"/>
        <end position="558"/>
    </location>
</feature>
<dbReference type="InterPro" id="IPR016652">
    <property type="entry name" value="Ubiquitinyl_hydrolase"/>
</dbReference>
<dbReference type="GO" id="GO:0016579">
    <property type="term" value="P:protein deubiquitination"/>
    <property type="evidence" value="ECO:0007669"/>
    <property type="project" value="InterPro"/>
</dbReference>
<evidence type="ECO:0000256" key="17">
    <source>
        <dbReference type="PROSITE-ProRule" id="PRU00502"/>
    </source>
</evidence>
<dbReference type="InterPro" id="IPR018200">
    <property type="entry name" value="USP_CS"/>
</dbReference>
<evidence type="ECO:0000256" key="6">
    <source>
        <dbReference type="ARBA" id="ARBA00022723"/>
    </source>
</evidence>
<dbReference type="Proteomes" id="UP001054252">
    <property type="component" value="Unassembled WGS sequence"/>
</dbReference>
<evidence type="ECO:0000256" key="12">
    <source>
        <dbReference type="ARBA" id="ARBA00022833"/>
    </source>
</evidence>
<keyword evidence="9" id="KW-0833">Ubl conjugation pathway</keyword>
<evidence type="ECO:0000256" key="5">
    <source>
        <dbReference type="ARBA" id="ARBA00022670"/>
    </source>
</evidence>
<dbReference type="PROSITE" id="PS00973">
    <property type="entry name" value="USP_2"/>
    <property type="match status" value="1"/>
</dbReference>
<keyword evidence="12 16" id="KW-0862">Zinc</keyword>
<dbReference type="GO" id="GO:0006508">
    <property type="term" value="P:proteolysis"/>
    <property type="evidence" value="ECO:0007669"/>
    <property type="project" value="UniProtKB-KW"/>
</dbReference>
<dbReference type="PIRSF" id="PIRSF016308">
    <property type="entry name" value="UBP"/>
    <property type="match status" value="1"/>
</dbReference>
<dbReference type="FunFam" id="3.30.40.10:FF:000371">
    <property type="entry name" value="Ubiquitin carboxyl-terminal hydrolase"/>
    <property type="match status" value="1"/>
</dbReference>
<dbReference type="EMBL" id="BPVZ01000044">
    <property type="protein sequence ID" value="GKV15844.1"/>
    <property type="molecule type" value="Genomic_DNA"/>
</dbReference>
<gene>
    <name evidence="21" type="ORF">SLEP1_g26589</name>
</gene>
<feature type="binding site" evidence="16">
    <location>
        <position position="197"/>
    </location>
    <ligand>
        <name>Zn(2+)</name>
        <dbReference type="ChEBI" id="CHEBI:29105"/>
    </ligand>
</feature>
<dbReference type="PROSITE" id="PS50235">
    <property type="entry name" value="USP_3"/>
    <property type="match status" value="1"/>
</dbReference>
<dbReference type="PANTHER" id="PTHR24006">
    <property type="entry name" value="UBIQUITIN CARBOXYL-TERMINAL HYDROLASE"/>
    <property type="match status" value="1"/>
</dbReference>
<dbReference type="Gene3D" id="3.30.40.10">
    <property type="entry name" value="Zinc/RING finger domain, C3HC4 (zinc finger)"/>
    <property type="match status" value="2"/>
</dbReference>
<evidence type="ECO:0000259" key="19">
    <source>
        <dbReference type="PROSITE" id="PS50235"/>
    </source>
</evidence>
<dbReference type="InterPro" id="IPR001607">
    <property type="entry name" value="Znf_UBP"/>
</dbReference>
<feature type="binding site" evidence="16">
    <location>
        <position position="184"/>
    </location>
    <ligand>
        <name>Zn(2+)</name>
        <dbReference type="ChEBI" id="CHEBI:29105"/>
    </ligand>
</feature>
<proteinExistence type="inferred from homology"/>
<dbReference type="InterPro" id="IPR038765">
    <property type="entry name" value="Papain-like_cys_pep_sf"/>
</dbReference>
<keyword evidence="6 16" id="KW-0479">Metal-binding</keyword>
<accession>A0AAV5JMR0</accession>
<dbReference type="GO" id="GO:0005634">
    <property type="term" value="C:nucleus"/>
    <property type="evidence" value="ECO:0007669"/>
    <property type="project" value="TreeGrafter"/>
</dbReference>
<dbReference type="Pfam" id="PF02148">
    <property type="entry name" value="zf-UBP"/>
    <property type="match status" value="1"/>
</dbReference>
<feature type="domain" description="UBA" evidence="18">
    <location>
        <begin position="457"/>
        <end position="498"/>
    </location>
</feature>
<name>A0AAV5JMR0_9ROSI</name>
<organism evidence="21 22">
    <name type="scientific">Rubroshorea leprosula</name>
    <dbReference type="NCBI Taxonomy" id="152421"/>
    <lineage>
        <taxon>Eukaryota</taxon>
        <taxon>Viridiplantae</taxon>
        <taxon>Streptophyta</taxon>
        <taxon>Embryophyta</taxon>
        <taxon>Tracheophyta</taxon>
        <taxon>Spermatophyta</taxon>
        <taxon>Magnoliopsida</taxon>
        <taxon>eudicotyledons</taxon>
        <taxon>Gunneridae</taxon>
        <taxon>Pentapetalae</taxon>
        <taxon>rosids</taxon>
        <taxon>malvids</taxon>
        <taxon>Malvales</taxon>
        <taxon>Dipterocarpaceae</taxon>
        <taxon>Rubroshorea</taxon>
    </lineage>
</organism>
<dbReference type="SUPFAM" id="SSF54001">
    <property type="entry name" value="Cysteine proteinases"/>
    <property type="match status" value="1"/>
</dbReference>
<comment type="catalytic activity">
    <reaction evidence="1">
        <text>Thiol-dependent hydrolysis of ester, thioester, amide, peptide and isopeptide bonds formed by the C-terminal Gly of ubiquitin (a 76-residue protein attached to proteins as an intracellular targeting signal).</text>
        <dbReference type="EC" id="3.4.19.12"/>
    </reaction>
</comment>
<evidence type="ECO:0000256" key="7">
    <source>
        <dbReference type="ARBA" id="ARBA00022737"/>
    </source>
</evidence>
<keyword evidence="11" id="KW-0788">Thiol protease</keyword>
<evidence type="ECO:0000256" key="16">
    <source>
        <dbReference type="PIRSR" id="PIRSR016308-3"/>
    </source>
</evidence>
<dbReference type="Gene3D" id="1.10.8.10">
    <property type="entry name" value="DNA helicase RuvA subunit, C-terminal domain"/>
    <property type="match status" value="2"/>
</dbReference>
<feature type="binding site" evidence="16">
    <location>
        <position position="167"/>
    </location>
    <ligand>
        <name>Zn(2+)</name>
        <dbReference type="ChEBI" id="CHEBI:29105"/>
    </ligand>
</feature>
<keyword evidence="22" id="KW-1185">Reference proteome</keyword>
<evidence type="ECO:0000256" key="8">
    <source>
        <dbReference type="ARBA" id="ARBA00022771"/>
    </source>
</evidence>
<dbReference type="Pfam" id="PF00443">
    <property type="entry name" value="UCH"/>
    <property type="match status" value="1"/>
</dbReference>
<dbReference type="SMART" id="SM00290">
    <property type="entry name" value="ZnF_UBP"/>
    <property type="match status" value="1"/>
</dbReference>
<sequence>MDLLRSNLSRVRLPEPTDRIYKHECWVSFDTPKSEGGLFIDMNSFLAFGKDYVDWNYRKTGNPVYLHIKQTKKIVPKDRPLKKPTLFAMGVEGGFADNGPEYDESYSVVVLPNYVTLPFPSVELPEKIERFVAWTAKKKQVSAYAMNLQQIDNGVIVPPSGWKCAKCDKTDNLWLNLTDGMILCGRRNWDGSGGNSHAIKHYKETGYPLAIKLGTIIADLEAADVFSYPEDDSVEDLLLAQHLQFFGIDFTSLQKLLLGSNHANGVLNKVLFCTNKTGHGLLSGKYSVPASEDALEFFLYFLDQVVRFNSGKPELDPSTSFKFGVEELILCTSGKVAYNRRQKRFQKGTKYPVKKLYEARLANFSAPEQIPDFYSTTLKAKTTAIKTAGLTSFPDHLVLHMRKFVMEAGWVPKKLDVYIDVPDVIDISHMCSKGLQPGEELLPEAVPEGEVEPSHLVADENIVSQLVSMGFNHHHCQKAVVNTLNAGVEEAINWLLSHKDDPDIDAPISTEALGSEAPIDQSKVDTLIALGFHEELARKALKASVGDIEKATDWIFNNPNASTSSDMDTTTSDNTTPTAVDMGLPDGGEKYLLFGIVSHIGPATQCGHYVAHILKDERWVIFNDNKVGPPFIPQSTWDICISLRGLRAESVVKLRFHR</sequence>
<dbReference type="InterPro" id="IPR015940">
    <property type="entry name" value="UBA"/>
</dbReference>
<dbReference type="GO" id="GO:0005829">
    <property type="term" value="C:cytosol"/>
    <property type="evidence" value="ECO:0007669"/>
    <property type="project" value="TreeGrafter"/>
</dbReference>
<evidence type="ECO:0000256" key="4">
    <source>
        <dbReference type="ARBA" id="ARBA00014611"/>
    </source>
</evidence>
<dbReference type="InterPro" id="IPR050164">
    <property type="entry name" value="Peptidase_C19"/>
</dbReference>
<dbReference type="PROSITE" id="PS50271">
    <property type="entry name" value="ZF_UBP"/>
    <property type="match status" value="1"/>
</dbReference>
<dbReference type="InterPro" id="IPR009060">
    <property type="entry name" value="UBA-like_sf"/>
</dbReference>
<evidence type="ECO:0000256" key="9">
    <source>
        <dbReference type="ARBA" id="ARBA00022786"/>
    </source>
</evidence>
<keyword evidence="8 17" id="KW-0863">Zinc-finger</keyword>
<dbReference type="AlphaFoldDB" id="A0AAV5JMR0"/>
<evidence type="ECO:0000259" key="18">
    <source>
        <dbReference type="PROSITE" id="PS50030"/>
    </source>
</evidence>
<evidence type="ECO:0000256" key="13">
    <source>
        <dbReference type="ARBA" id="ARBA00029877"/>
    </source>
</evidence>
<evidence type="ECO:0000256" key="15">
    <source>
        <dbReference type="ARBA" id="ARBA00032096"/>
    </source>
</evidence>
<keyword evidence="5" id="KW-0645">Protease</keyword>
<evidence type="ECO:0000256" key="14">
    <source>
        <dbReference type="ARBA" id="ARBA00029889"/>
    </source>
</evidence>
<keyword evidence="7" id="KW-0677">Repeat</keyword>
<evidence type="ECO:0000313" key="21">
    <source>
        <dbReference type="EMBL" id="GKV15844.1"/>
    </source>
</evidence>
<reference evidence="21 22" key="1">
    <citation type="journal article" date="2021" name="Commun. Biol.">
        <title>The genome of Shorea leprosula (Dipterocarpaceae) highlights the ecological relevance of drought in aseasonal tropical rainforests.</title>
        <authorList>
            <person name="Ng K.K.S."/>
            <person name="Kobayashi M.J."/>
            <person name="Fawcett J.A."/>
            <person name="Hatakeyama M."/>
            <person name="Paape T."/>
            <person name="Ng C.H."/>
            <person name="Ang C.C."/>
            <person name="Tnah L.H."/>
            <person name="Lee C.T."/>
            <person name="Nishiyama T."/>
            <person name="Sese J."/>
            <person name="O'Brien M.J."/>
            <person name="Copetti D."/>
            <person name="Mohd Noor M.I."/>
            <person name="Ong R.C."/>
            <person name="Putra M."/>
            <person name="Sireger I.Z."/>
            <person name="Indrioko S."/>
            <person name="Kosugi Y."/>
            <person name="Izuno A."/>
            <person name="Isagi Y."/>
            <person name="Lee S.L."/>
            <person name="Shimizu K.K."/>
        </authorList>
    </citation>
    <scope>NUCLEOTIDE SEQUENCE [LARGE SCALE GENOMIC DNA]</scope>
    <source>
        <strain evidence="21">214</strain>
    </source>
</reference>
<feature type="binding site" evidence="16">
    <location>
        <position position="164"/>
    </location>
    <ligand>
        <name>Zn(2+)</name>
        <dbReference type="ChEBI" id="CHEBI:29105"/>
    </ligand>
</feature>
<dbReference type="Pfam" id="PF00627">
    <property type="entry name" value="UBA"/>
    <property type="match status" value="2"/>
</dbReference>
<evidence type="ECO:0000259" key="20">
    <source>
        <dbReference type="PROSITE" id="PS50271"/>
    </source>
</evidence>
<feature type="domain" description="USP" evidence="19">
    <location>
        <begin position="238"/>
        <end position="658"/>
    </location>
</feature>
<dbReference type="EC" id="3.4.19.12" evidence="3"/>
<dbReference type="InterPro" id="IPR001394">
    <property type="entry name" value="Peptidase_C19_UCH"/>
</dbReference>
<dbReference type="PROSITE" id="PS50030">
    <property type="entry name" value="UBA"/>
    <property type="match status" value="2"/>
</dbReference>
<dbReference type="GO" id="GO:0008270">
    <property type="term" value="F:zinc ion binding"/>
    <property type="evidence" value="ECO:0007669"/>
    <property type="project" value="UniProtKB-KW"/>
</dbReference>
<comment type="caution">
    <text evidence="21">The sequence shown here is derived from an EMBL/GenBank/DDBJ whole genome shotgun (WGS) entry which is preliminary data.</text>
</comment>
<dbReference type="Gene3D" id="3.90.70.10">
    <property type="entry name" value="Cysteine proteinases"/>
    <property type="match status" value="1"/>
</dbReference>
<evidence type="ECO:0000256" key="3">
    <source>
        <dbReference type="ARBA" id="ARBA00012759"/>
    </source>
</evidence>
<dbReference type="InterPro" id="IPR028889">
    <property type="entry name" value="USP"/>
</dbReference>
<evidence type="ECO:0000256" key="10">
    <source>
        <dbReference type="ARBA" id="ARBA00022801"/>
    </source>
</evidence>
<dbReference type="GO" id="GO:0004843">
    <property type="term" value="F:cysteine-type deubiquitinase activity"/>
    <property type="evidence" value="ECO:0007669"/>
    <property type="project" value="UniProtKB-EC"/>
</dbReference>
<dbReference type="InterPro" id="IPR041432">
    <property type="entry name" value="UBP13_Znf-UBP_var"/>
</dbReference>
<evidence type="ECO:0000256" key="1">
    <source>
        <dbReference type="ARBA" id="ARBA00000707"/>
    </source>
</evidence>
<evidence type="ECO:0000256" key="11">
    <source>
        <dbReference type="ARBA" id="ARBA00022807"/>
    </source>
</evidence>
<dbReference type="PANTHER" id="PTHR24006:SF664">
    <property type="entry name" value="UBIQUITIN CARBOXYL-TERMINAL HYDROLASE"/>
    <property type="match status" value="1"/>
</dbReference>
<dbReference type="CDD" id="cd14295">
    <property type="entry name" value="UBA1_atUBP14"/>
    <property type="match status" value="1"/>
</dbReference>
<dbReference type="FunFam" id="1.10.8.10:FF:000086">
    <property type="entry name" value="Ubiquitin carboxyl-terminal hydrolase"/>
    <property type="match status" value="1"/>
</dbReference>
<protein>
    <recommendedName>
        <fullName evidence="4">Ubiquitin carboxyl-terminal hydrolase 14</fullName>
        <ecNumber evidence="3">3.4.19.12</ecNumber>
    </recommendedName>
    <alternativeName>
        <fullName evidence="13">Deubiquitinating enzyme 14</fullName>
    </alternativeName>
    <alternativeName>
        <fullName evidence="14">Ubiquitin thioesterase 14</fullName>
    </alternativeName>
    <alternativeName>
        <fullName evidence="15">Ubiquitin-specific-processing protease 14</fullName>
    </alternativeName>
</protein>
<evidence type="ECO:0000256" key="2">
    <source>
        <dbReference type="ARBA" id="ARBA00009085"/>
    </source>
</evidence>
<dbReference type="SUPFAM" id="SSF46934">
    <property type="entry name" value="UBA-like"/>
    <property type="match status" value="1"/>
</dbReference>
<keyword evidence="10" id="KW-0378">Hydrolase</keyword>